<reference evidence="1 2" key="1">
    <citation type="submission" date="2021-06" db="EMBL/GenBank/DDBJ databases">
        <title>New haloarchaea isolates fom saline soil.</title>
        <authorList>
            <person name="Duran-Viseras A."/>
            <person name="Sanchez-Porro C.S."/>
            <person name="Ventosa A."/>
        </authorList>
    </citation>
    <scope>NUCLEOTIDE SEQUENCE [LARGE SCALE GENOMIC DNA]</scope>
    <source>
        <strain evidence="1 2">JCM 183640</strain>
    </source>
</reference>
<proteinExistence type="predicted"/>
<accession>A0A8J7Y4R4</accession>
<evidence type="ECO:0000313" key="2">
    <source>
        <dbReference type="Proteomes" id="UP000766550"/>
    </source>
</evidence>
<keyword evidence="2" id="KW-1185">Reference proteome</keyword>
<dbReference type="RefSeq" id="WP_162319026.1">
    <property type="nucleotide sequence ID" value="NZ_JAHQXF010000002.1"/>
</dbReference>
<gene>
    <name evidence="1" type="ORF">KTS45_09615</name>
</gene>
<protein>
    <submittedName>
        <fullName evidence="1">Uncharacterized protein</fullName>
    </submittedName>
</protein>
<name>A0A8J7Y4R4_9EURY</name>
<dbReference type="EMBL" id="JAHQXF010000002">
    <property type="protein sequence ID" value="MBV0924455.1"/>
    <property type="molecule type" value="Genomic_DNA"/>
</dbReference>
<evidence type="ECO:0000313" key="1">
    <source>
        <dbReference type="EMBL" id="MBV0924455.1"/>
    </source>
</evidence>
<dbReference type="Proteomes" id="UP000766550">
    <property type="component" value="Unassembled WGS sequence"/>
</dbReference>
<organism evidence="1 2">
    <name type="scientific">Haloarcula limicola</name>
    <dbReference type="NCBI Taxonomy" id="1429915"/>
    <lineage>
        <taxon>Archaea</taxon>
        <taxon>Methanobacteriati</taxon>
        <taxon>Methanobacteriota</taxon>
        <taxon>Stenosarchaea group</taxon>
        <taxon>Halobacteria</taxon>
        <taxon>Halobacteriales</taxon>
        <taxon>Haloarculaceae</taxon>
        <taxon>Haloarcula</taxon>
    </lineage>
</organism>
<dbReference type="AlphaFoldDB" id="A0A8J7Y4R4"/>
<comment type="caution">
    <text evidence="1">The sequence shown here is derived from an EMBL/GenBank/DDBJ whole genome shotgun (WGS) entry which is preliminary data.</text>
</comment>
<dbReference type="OrthoDB" id="173032at2157"/>
<sequence>MPCPYLEYRERDGEQSFDTARAFCAVAGEFVQPMRADVCNDRYALDHEHHCEIYRAHAESGGEGE</sequence>